<dbReference type="AlphaFoldDB" id="A0AAD4MRS8"/>
<sequence length="359" mass="40346">MGFQMSKEVQGVGVTNSSDPSSIPAPSNNFNRMITWRYTTYYDEYCTDGNTIPGEVKVGVAIWYLAEYFFFTALYIPALIVIYRSKLYKYACYKIMFVIGICDCNMGFIHGFLSGIYSLIGASYCSHNTLLILTGHCSHFIWGFYCTSAVLLALNRCIDMHSREVADRLFSGNRVWLWFIPILLYSIFFSSDYDVPGIYNSVVAASAFQIDFRPGAPPVMDWICFYNSCFVLSSLIILYSILLFRMARNSSKHDSIRSMQRKVLLQSFVICCSVFLVAATYGSASFIRIPLELAKCTTISVQICAGSTAIMYITMNKTIRRGVLDLIGIGHLTYRKSQVTALSTDMSPQIMIDGNLATP</sequence>
<protein>
    <submittedName>
        <fullName evidence="3">Serpentine type 7TM GPCR chemoreceptor srt domain-containing protein</fullName>
    </submittedName>
</protein>
<organism evidence="3 4">
    <name type="scientific">Ditylenchus destructor</name>
    <dbReference type="NCBI Taxonomy" id="166010"/>
    <lineage>
        <taxon>Eukaryota</taxon>
        <taxon>Metazoa</taxon>
        <taxon>Ecdysozoa</taxon>
        <taxon>Nematoda</taxon>
        <taxon>Chromadorea</taxon>
        <taxon>Rhabditida</taxon>
        <taxon>Tylenchina</taxon>
        <taxon>Tylenchomorpha</taxon>
        <taxon>Sphaerularioidea</taxon>
        <taxon>Anguinidae</taxon>
        <taxon>Anguininae</taxon>
        <taxon>Ditylenchus</taxon>
    </lineage>
</organism>
<dbReference type="SUPFAM" id="SSF81321">
    <property type="entry name" value="Family A G protein-coupled receptor-like"/>
    <property type="match status" value="1"/>
</dbReference>
<dbReference type="Pfam" id="PF10321">
    <property type="entry name" value="7TM_GPCR_Srt"/>
    <property type="match status" value="1"/>
</dbReference>
<feature type="transmembrane region" description="Helical" evidence="2">
    <location>
        <begin position="132"/>
        <end position="154"/>
    </location>
</feature>
<reference evidence="3" key="1">
    <citation type="submission" date="2022-01" db="EMBL/GenBank/DDBJ databases">
        <title>Genome Sequence Resource for Two Populations of Ditylenchus destructor, the Migratory Endoparasitic Phytonematode.</title>
        <authorList>
            <person name="Zhang H."/>
            <person name="Lin R."/>
            <person name="Xie B."/>
        </authorList>
    </citation>
    <scope>NUCLEOTIDE SEQUENCE</scope>
    <source>
        <strain evidence="3">BazhouSP</strain>
    </source>
</reference>
<evidence type="ECO:0000313" key="3">
    <source>
        <dbReference type="EMBL" id="KAI1699585.1"/>
    </source>
</evidence>
<dbReference type="PANTHER" id="PTHR23021:SF28">
    <property type="entry name" value="SERPENTINE RECEPTOR, CLASS T-RELATED"/>
    <property type="match status" value="1"/>
</dbReference>
<dbReference type="Proteomes" id="UP001201812">
    <property type="component" value="Unassembled WGS sequence"/>
</dbReference>
<accession>A0AAD4MRS8</accession>
<dbReference type="PANTHER" id="PTHR23021">
    <property type="entry name" value="SERPENTINE RECEPTOR, CLASS T"/>
    <property type="match status" value="1"/>
</dbReference>
<dbReference type="InterPro" id="IPR019425">
    <property type="entry name" value="7TM_GPCR_serpentine_rcpt_Srt"/>
</dbReference>
<feature type="transmembrane region" description="Helical" evidence="2">
    <location>
        <begin position="225"/>
        <end position="244"/>
    </location>
</feature>
<evidence type="ECO:0000313" key="4">
    <source>
        <dbReference type="Proteomes" id="UP001201812"/>
    </source>
</evidence>
<feature type="transmembrane region" description="Helical" evidence="2">
    <location>
        <begin position="175"/>
        <end position="191"/>
    </location>
</feature>
<evidence type="ECO:0000256" key="1">
    <source>
        <dbReference type="SAM" id="MobiDB-lite"/>
    </source>
</evidence>
<keyword evidence="2" id="KW-0812">Transmembrane</keyword>
<gene>
    <name evidence="3" type="ORF">DdX_17236</name>
</gene>
<name>A0AAD4MRS8_9BILA</name>
<feature type="compositionally biased region" description="Polar residues" evidence="1">
    <location>
        <begin position="13"/>
        <end position="24"/>
    </location>
</feature>
<keyword evidence="4" id="KW-1185">Reference proteome</keyword>
<comment type="caution">
    <text evidence="3">The sequence shown here is derived from an EMBL/GenBank/DDBJ whole genome shotgun (WGS) entry which is preliminary data.</text>
</comment>
<evidence type="ECO:0000256" key="2">
    <source>
        <dbReference type="SAM" id="Phobius"/>
    </source>
</evidence>
<dbReference type="EMBL" id="JAKKPZ010000174">
    <property type="protein sequence ID" value="KAI1699585.1"/>
    <property type="molecule type" value="Genomic_DNA"/>
</dbReference>
<dbReference type="Gene3D" id="1.20.1070.10">
    <property type="entry name" value="Rhodopsin 7-helix transmembrane proteins"/>
    <property type="match status" value="1"/>
</dbReference>
<proteinExistence type="predicted"/>
<feature type="region of interest" description="Disordered" evidence="1">
    <location>
        <begin position="1"/>
        <end position="24"/>
    </location>
</feature>
<feature type="transmembrane region" description="Helical" evidence="2">
    <location>
        <begin position="264"/>
        <end position="287"/>
    </location>
</feature>
<feature type="transmembrane region" description="Helical" evidence="2">
    <location>
        <begin position="95"/>
        <end position="120"/>
    </location>
</feature>
<keyword evidence="2" id="KW-1133">Transmembrane helix</keyword>
<feature type="transmembrane region" description="Helical" evidence="2">
    <location>
        <begin position="61"/>
        <end position="83"/>
    </location>
</feature>
<keyword evidence="2" id="KW-0472">Membrane</keyword>